<dbReference type="PANTHER" id="PTHR11080:SF2">
    <property type="entry name" value="LD05707P"/>
    <property type="match status" value="1"/>
</dbReference>
<dbReference type="SUPFAM" id="SSF52499">
    <property type="entry name" value="Isochorismatase-like hydrolases"/>
    <property type="match status" value="1"/>
</dbReference>
<protein>
    <recommendedName>
        <fullName evidence="8">Nicotinamidase</fullName>
        <ecNumber evidence="6">3.5.1.19</ecNumber>
    </recommendedName>
    <alternativeName>
        <fullName evidence="7">Nicotinamide deamidase</fullName>
    </alternativeName>
</protein>
<evidence type="ECO:0000313" key="10">
    <source>
        <dbReference type="EMBL" id="PWE01482.1"/>
    </source>
</evidence>
<dbReference type="GO" id="GO:0019363">
    <property type="term" value="P:pyridine nucleotide biosynthetic process"/>
    <property type="evidence" value="ECO:0007669"/>
    <property type="project" value="UniProtKB-KW"/>
</dbReference>
<dbReference type="GO" id="GO:0008936">
    <property type="term" value="F:nicotinamidase activity"/>
    <property type="evidence" value="ECO:0007669"/>
    <property type="project" value="UniProtKB-EC"/>
</dbReference>
<evidence type="ECO:0000256" key="6">
    <source>
        <dbReference type="ARBA" id="ARBA00039017"/>
    </source>
</evidence>
<name>A0A2U2BEJ8_9BACT</name>
<dbReference type="InterPro" id="IPR000868">
    <property type="entry name" value="Isochorismatase-like_dom"/>
</dbReference>
<evidence type="ECO:0000256" key="2">
    <source>
        <dbReference type="ARBA" id="ARBA00022642"/>
    </source>
</evidence>
<dbReference type="EC" id="3.5.1.19" evidence="6"/>
<dbReference type="EMBL" id="QEWP01000001">
    <property type="protein sequence ID" value="PWE01482.1"/>
    <property type="molecule type" value="Genomic_DNA"/>
</dbReference>
<dbReference type="OrthoDB" id="9791276at2"/>
<keyword evidence="3" id="KW-0479">Metal-binding</keyword>
<sequence>MKALLIVDVQNDFLPGGSLEVPQGDSIIPVINNLQNHFDLVVATRDWHPANHSSFGSNHPGHKVGDTIKLDGIDQILWPDHCIQGSPGAELSHKLNQSMIERVFFKGKDPNVDSYSAFFDNGHKIQTELHDYLKKKGVTELYITGLAADVCVYFTVKDALQLGYATSLITDATKGVNMQPGDTQKALEDMADNGANLMESKDIS</sequence>
<evidence type="ECO:0000256" key="8">
    <source>
        <dbReference type="ARBA" id="ARBA00072277"/>
    </source>
</evidence>
<organism evidence="10 11">
    <name type="scientific">Marinilabilia rubra</name>
    <dbReference type="NCBI Taxonomy" id="2162893"/>
    <lineage>
        <taxon>Bacteria</taxon>
        <taxon>Pseudomonadati</taxon>
        <taxon>Bacteroidota</taxon>
        <taxon>Bacteroidia</taxon>
        <taxon>Marinilabiliales</taxon>
        <taxon>Marinilabiliaceae</taxon>
        <taxon>Marinilabilia</taxon>
    </lineage>
</organism>
<evidence type="ECO:0000313" key="11">
    <source>
        <dbReference type="Proteomes" id="UP000244956"/>
    </source>
</evidence>
<comment type="pathway">
    <text evidence="5">Cofactor biosynthesis; nicotinate biosynthesis; nicotinate from nicotinamide: step 1/1.</text>
</comment>
<proteinExistence type="inferred from homology"/>
<accession>A0A2U2BEJ8</accession>
<gene>
    <name evidence="10" type="ORF">DDZ16_02865</name>
</gene>
<evidence type="ECO:0000256" key="4">
    <source>
        <dbReference type="ARBA" id="ARBA00022801"/>
    </source>
</evidence>
<dbReference type="RefSeq" id="WP_109262931.1">
    <property type="nucleotide sequence ID" value="NZ_QEWP01000001.1"/>
</dbReference>
<evidence type="ECO:0000259" key="9">
    <source>
        <dbReference type="Pfam" id="PF00857"/>
    </source>
</evidence>
<dbReference type="GO" id="GO:0046872">
    <property type="term" value="F:metal ion binding"/>
    <property type="evidence" value="ECO:0007669"/>
    <property type="project" value="UniProtKB-KW"/>
</dbReference>
<evidence type="ECO:0000256" key="3">
    <source>
        <dbReference type="ARBA" id="ARBA00022723"/>
    </source>
</evidence>
<evidence type="ECO:0000256" key="1">
    <source>
        <dbReference type="ARBA" id="ARBA00006336"/>
    </source>
</evidence>
<dbReference type="NCBIfam" id="NF008623">
    <property type="entry name" value="PRK11609.1"/>
    <property type="match status" value="1"/>
</dbReference>
<keyword evidence="4" id="KW-0378">Hydrolase</keyword>
<dbReference type="FunFam" id="3.40.50.850:FF:000006">
    <property type="entry name" value="Bifunctional pyrazinamidase/nicotinamidase"/>
    <property type="match status" value="1"/>
</dbReference>
<reference evidence="10 11" key="1">
    <citation type="submission" date="2018-05" db="EMBL/GenBank/DDBJ databases">
        <title>Marinilabilia rubrum sp. nov., isolated from saltern sediment.</title>
        <authorList>
            <person name="Zhang R."/>
        </authorList>
    </citation>
    <scope>NUCLEOTIDE SEQUENCE [LARGE SCALE GENOMIC DNA]</scope>
    <source>
        <strain evidence="10 11">WTE16</strain>
    </source>
</reference>
<dbReference type="InterPro" id="IPR052347">
    <property type="entry name" value="Isochorismatase_Nicotinamidase"/>
</dbReference>
<comment type="caution">
    <text evidence="10">The sequence shown here is derived from an EMBL/GenBank/DDBJ whole genome shotgun (WGS) entry which is preliminary data.</text>
</comment>
<dbReference type="InterPro" id="IPR036380">
    <property type="entry name" value="Isochorismatase-like_sf"/>
</dbReference>
<comment type="similarity">
    <text evidence="1">Belongs to the isochorismatase family.</text>
</comment>
<feature type="domain" description="Isochorismatase-like" evidence="9">
    <location>
        <begin position="3"/>
        <end position="201"/>
    </location>
</feature>
<evidence type="ECO:0000256" key="5">
    <source>
        <dbReference type="ARBA" id="ARBA00037900"/>
    </source>
</evidence>
<evidence type="ECO:0000256" key="7">
    <source>
        <dbReference type="ARBA" id="ARBA00043224"/>
    </source>
</evidence>
<dbReference type="Proteomes" id="UP000244956">
    <property type="component" value="Unassembled WGS sequence"/>
</dbReference>
<dbReference type="PANTHER" id="PTHR11080">
    <property type="entry name" value="PYRAZINAMIDASE/NICOTINAMIDASE"/>
    <property type="match status" value="1"/>
</dbReference>
<keyword evidence="2" id="KW-0662">Pyridine nucleotide biosynthesis</keyword>
<dbReference type="CDD" id="cd01011">
    <property type="entry name" value="nicotinamidase"/>
    <property type="match status" value="1"/>
</dbReference>
<dbReference type="Pfam" id="PF00857">
    <property type="entry name" value="Isochorismatase"/>
    <property type="match status" value="1"/>
</dbReference>
<dbReference type="AlphaFoldDB" id="A0A2U2BEJ8"/>
<keyword evidence="11" id="KW-1185">Reference proteome</keyword>
<dbReference type="Gene3D" id="3.40.50.850">
    <property type="entry name" value="Isochorismatase-like"/>
    <property type="match status" value="1"/>
</dbReference>